<dbReference type="STRING" id="52586.A0A0B1P3X0"/>
<comment type="pathway">
    <text evidence="6">tRNA modification; N(7)-methylguanine-tRNA biosynthesis.</text>
</comment>
<dbReference type="SUPFAM" id="SSF50978">
    <property type="entry name" value="WD40 repeat-like"/>
    <property type="match status" value="1"/>
</dbReference>
<keyword evidence="9" id="KW-1185">Reference proteome</keyword>
<feature type="repeat" description="WD" evidence="7">
    <location>
        <begin position="304"/>
        <end position="337"/>
    </location>
</feature>
<keyword evidence="3 6" id="KW-0819">tRNA processing</keyword>
<dbReference type="GO" id="GO:0008168">
    <property type="term" value="F:methyltransferase activity"/>
    <property type="evidence" value="ECO:0007669"/>
    <property type="project" value="UniProtKB-KW"/>
</dbReference>
<protein>
    <submittedName>
        <fullName evidence="8">Putative trna methyltransferase</fullName>
    </submittedName>
</protein>
<evidence type="ECO:0000256" key="4">
    <source>
        <dbReference type="ARBA" id="ARBA00022737"/>
    </source>
</evidence>
<comment type="function">
    <text evidence="6">Required for the formation of N(7)-methylguanine at position 46 (m7G46) in tRNA. In the complex, it is required to stabilize and induce conformational changes of the catalytic subunit.</text>
</comment>
<keyword evidence="5 6" id="KW-0539">Nucleus</keyword>
<dbReference type="InterPro" id="IPR036322">
    <property type="entry name" value="WD40_repeat_dom_sf"/>
</dbReference>
<dbReference type="HOGENOM" id="CLU_022082_0_0_1"/>
<keyword evidence="8" id="KW-0489">Methyltransferase</keyword>
<evidence type="ECO:0000256" key="7">
    <source>
        <dbReference type="PROSITE-ProRule" id="PRU00221"/>
    </source>
</evidence>
<dbReference type="Proteomes" id="UP000030854">
    <property type="component" value="Unassembled WGS sequence"/>
</dbReference>
<dbReference type="OMA" id="SERCMPK"/>
<evidence type="ECO:0000256" key="2">
    <source>
        <dbReference type="ARBA" id="ARBA00022574"/>
    </source>
</evidence>
<evidence type="ECO:0000256" key="5">
    <source>
        <dbReference type="ARBA" id="ARBA00023242"/>
    </source>
</evidence>
<dbReference type="GO" id="GO:0043527">
    <property type="term" value="C:tRNA methyltransferase complex"/>
    <property type="evidence" value="ECO:0007669"/>
    <property type="project" value="TreeGrafter"/>
</dbReference>
<keyword evidence="2 6" id="KW-0853">WD repeat</keyword>
<dbReference type="PANTHER" id="PTHR16288">
    <property type="entry name" value="WD40 REPEAT PROTEIN 4"/>
    <property type="match status" value="1"/>
</dbReference>
<reference evidence="8 9" key="1">
    <citation type="journal article" date="2014" name="BMC Genomics">
        <title>Adaptive genomic structural variation in the grape powdery mildew pathogen, Erysiphe necator.</title>
        <authorList>
            <person name="Jones L."/>
            <person name="Riaz S."/>
            <person name="Morales-Cruz A."/>
            <person name="Amrine K.C."/>
            <person name="McGuire B."/>
            <person name="Gubler W.D."/>
            <person name="Walker M.A."/>
            <person name="Cantu D."/>
        </authorList>
    </citation>
    <scope>NUCLEOTIDE SEQUENCE [LARGE SCALE GENOMIC DNA]</scope>
    <source>
        <strain evidence="9">c</strain>
    </source>
</reference>
<dbReference type="PANTHER" id="PTHR16288:SF0">
    <property type="entry name" value="TRNA (GUANINE-N(7)-)-METHYLTRANSFERASE NON-CATALYTIC SUBUNIT WDR4"/>
    <property type="match status" value="1"/>
</dbReference>
<evidence type="ECO:0000256" key="3">
    <source>
        <dbReference type="ARBA" id="ARBA00022694"/>
    </source>
</evidence>
<dbReference type="EMBL" id="JNVN01001480">
    <property type="protein sequence ID" value="KHJ33367.1"/>
    <property type="molecule type" value="Genomic_DNA"/>
</dbReference>
<evidence type="ECO:0000313" key="8">
    <source>
        <dbReference type="EMBL" id="KHJ33367.1"/>
    </source>
</evidence>
<dbReference type="SMART" id="SM00320">
    <property type="entry name" value="WD40"/>
    <property type="match status" value="2"/>
</dbReference>
<keyword evidence="4 6" id="KW-0677">Repeat</keyword>
<dbReference type="GO" id="GO:0005829">
    <property type="term" value="C:cytosol"/>
    <property type="evidence" value="ECO:0007669"/>
    <property type="project" value="TreeGrafter"/>
</dbReference>
<dbReference type="HAMAP" id="MF_03056">
    <property type="entry name" value="TRM82"/>
    <property type="match status" value="1"/>
</dbReference>
<organism evidence="8 9">
    <name type="scientific">Uncinula necator</name>
    <name type="common">Grape powdery mildew</name>
    <dbReference type="NCBI Taxonomy" id="52586"/>
    <lineage>
        <taxon>Eukaryota</taxon>
        <taxon>Fungi</taxon>
        <taxon>Dikarya</taxon>
        <taxon>Ascomycota</taxon>
        <taxon>Pezizomycotina</taxon>
        <taxon>Leotiomycetes</taxon>
        <taxon>Erysiphales</taxon>
        <taxon>Erysiphaceae</taxon>
        <taxon>Erysiphe</taxon>
    </lineage>
</organism>
<dbReference type="GO" id="GO:0005634">
    <property type="term" value="C:nucleus"/>
    <property type="evidence" value="ECO:0007669"/>
    <property type="project" value="UniProtKB-SubCell"/>
</dbReference>
<name>A0A0B1P3X0_UNCNE</name>
<dbReference type="InterPro" id="IPR015943">
    <property type="entry name" value="WD40/YVTN_repeat-like_dom_sf"/>
</dbReference>
<evidence type="ECO:0000256" key="1">
    <source>
        <dbReference type="ARBA" id="ARBA00004123"/>
    </source>
</evidence>
<dbReference type="AlphaFoldDB" id="A0A0B1P3X0"/>
<proteinExistence type="inferred from homology"/>
<dbReference type="GO" id="GO:0106004">
    <property type="term" value="P:tRNA (guanine-N7)-methylation"/>
    <property type="evidence" value="ECO:0007669"/>
    <property type="project" value="UniProtKB-UniRule"/>
</dbReference>
<dbReference type="UniPathway" id="UPA00989"/>
<dbReference type="PROSITE" id="PS50082">
    <property type="entry name" value="WD_REPEATS_2"/>
    <property type="match status" value="1"/>
</dbReference>
<evidence type="ECO:0000256" key="6">
    <source>
        <dbReference type="HAMAP-Rule" id="MF_03056"/>
    </source>
</evidence>
<comment type="caution">
    <text evidence="8">The sequence shown here is derived from an EMBL/GenBank/DDBJ whole genome shotgun (WGS) entry which is preliminary data.</text>
</comment>
<accession>A0A0B1P3X0</accession>
<comment type="subcellular location">
    <subcellularLocation>
        <location evidence="1 6">Nucleus</location>
    </subcellularLocation>
</comment>
<dbReference type="InterPro" id="IPR001680">
    <property type="entry name" value="WD40_rpt"/>
</dbReference>
<gene>
    <name evidence="8" type="ORF">EV44_g5242</name>
</gene>
<evidence type="ECO:0000313" key="9">
    <source>
        <dbReference type="Proteomes" id="UP000030854"/>
    </source>
</evidence>
<sequence length="523" mass="58496">MLYQTLEMVGDLLIGARGSYLDLINFRDTTLVSSWKCPLTCSKQNQQELQDDNKLNKGSEILDCAVESNNSPPIKKIKLSQSKNRKLDTSFNHTDGSEPGCLKDQNNLFTIDSPNISLLTSTNDGKNVIIVTREDKSIRVLEIIGTGNSRELIQLSQRPMPKRPCAFAISDDNLTIISADKFGDVYSLPLLYLPKTTVQESAPESLDESLEPKLAYFTPAASELTVHSERNKKALESQRKQKYQNSQKQQISFSCELLLGHVSMLTDVKLAKVGGKSYLITSDRDEHIRVSRGIPQTHVIENYCLGHTEFVSRLCIPETKPKILISGGGDNELFVWDWVHGSLLSKTDLYEHIKNVRKKLSAELNKNETMNSQIKVAVSGILHVSLLVDSKVVSLILVSCERLPAFFTFCLSPENKLEYSETVWTSGNILSMSTASVQNSMVKSLFVSIDNLHKPGSSLDIREDISSILSLCRFDFDGVNLKSIPLIFKVPVDKEFEGMCKNSGQISDLLYSIESLRKKYDEV</sequence>
<comment type="similarity">
    <text evidence="6">Belongs to the WD repeat TRM82 family.</text>
</comment>
<keyword evidence="8" id="KW-0808">Transferase</keyword>
<dbReference type="Gene3D" id="2.130.10.10">
    <property type="entry name" value="YVTN repeat-like/Quinoprotein amine dehydrogenase"/>
    <property type="match status" value="1"/>
</dbReference>
<dbReference type="InterPro" id="IPR028884">
    <property type="entry name" value="Trm82"/>
</dbReference>